<dbReference type="InterPro" id="IPR011006">
    <property type="entry name" value="CheY-like_superfamily"/>
</dbReference>
<dbReference type="PANTHER" id="PTHR44757:SF2">
    <property type="entry name" value="BIOFILM ARCHITECTURE MAINTENANCE PROTEIN MBAA"/>
    <property type="match status" value="1"/>
</dbReference>
<dbReference type="SUPFAM" id="SSF158472">
    <property type="entry name" value="HAMP domain-like"/>
    <property type="match status" value="1"/>
</dbReference>
<dbReference type="SUPFAM" id="SSF55073">
    <property type="entry name" value="Nucleotide cyclase"/>
    <property type="match status" value="1"/>
</dbReference>
<dbReference type="InterPro" id="IPR001610">
    <property type="entry name" value="PAC"/>
</dbReference>
<feature type="domain" description="EAL" evidence="6">
    <location>
        <begin position="740"/>
        <end position="995"/>
    </location>
</feature>
<organism evidence="9 10">
    <name type="scientific">Denitromonas halophila</name>
    <dbReference type="NCBI Taxonomy" id="1629404"/>
    <lineage>
        <taxon>Bacteria</taxon>
        <taxon>Pseudomonadati</taxon>
        <taxon>Pseudomonadota</taxon>
        <taxon>Betaproteobacteria</taxon>
        <taxon>Rhodocyclales</taxon>
        <taxon>Zoogloeaceae</taxon>
        <taxon>Denitromonas</taxon>
    </lineage>
</organism>
<dbReference type="SMART" id="SM00448">
    <property type="entry name" value="REC"/>
    <property type="match status" value="1"/>
</dbReference>
<dbReference type="SMART" id="SM00086">
    <property type="entry name" value="PAC"/>
    <property type="match status" value="1"/>
</dbReference>
<dbReference type="PROSITE" id="PS50113">
    <property type="entry name" value="PAC"/>
    <property type="match status" value="1"/>
</dbReference>
<feature type="transmembrane region" description="Helical" evidence="2">
    <location>
        <begin position="20"/>
        <end position="42"/>
    </location>
</feature>
<dbReference type="PROSITE" id="PS50112">
    <property type="entry name" value="PAS"/>
    <property type="match status" value="1"/>
</dbReference>
<evidence type="ECO:0000256" key="2">
    <source>
        <dbReference type="SAM" id="Phobius"/>
    </source>
</evidence>
<dbReference type="Gene3D" id="6.10.340.10">
    <property type="match status" value="1"/>
</dbReference>
<dbReference type="SMART" id="SM00091">
    <property type="entry name" value="PAS"/>
    <property type="match status" value="1"/>
</dbReference>
<dbReference type="SUPFAM" id="SSF55785">
    <property type="entry name" value="PYP-like sensor domain (PAS domain)"/>
    <property type="match status" value="1"/>
</dbReference>
<dbReference type="Pfam" id="PF00563">
    <property type="entry name" value="EAL"/>
    <property type="match status" value="1"/>
</dbReference>
<proteinExistence type="predicted"/>
<feature type="domain" description="GGDEF" evidence="8">
    <location>
        <begin position="599"/>
        <end position="732"/>
    </location>
</feature>
<keyword evidence="2" id="KW-1133">Transmembrane helix</keyword>
<dbReference type="Pfam" id="PF00990">
    <property type="entry name" value="GGDEF"/>
    <property type="match status" value="1"/>
</dbReference>
<dbReference type="InterPro" id="IPR029787">
    <property type="entry name" value="Nucleotide_cyclase"/>
</dbReference>
<gene>
    <name evidence="9" type="ORF">FHP91_15370</name>
</gene>
<keyword evidence="2" id="KW-0472">Membrane</keyword>
<dbReference type="AlphaFoldDB" id="A0A557QJY0"/>
<dbReference type="OrthoDB" id="9813903at2"/>
<dbReference type="Pfam" id="PF00672">
    <property type="entry name" value="HAMP"/>
    <property type="match status" value="1"/>
</dbReference>
<evidence type="ECO:0000256" key="1">
    <source>
        <dbReference type="PROSITE-ProRule" id="PRU00169"/>
    </source>
</evidence>
<dbReference type="InterPro" id="IPR052155">
    <property type="entry name" value="Biofilm_reg_signaling"/>
</dbReference>
<evidence type="ECO:0000313" key="10">
    <source>
        <dbReference type="Proteomes" id="UP000319502"/>
    </source>
</evidence>
<keyword evidence="10" id="KW-1185">Reference proteome</keyword>
<dbReference type="CDD" id="cd00130">
    <property type="entry name" value="PAS"/>
    <property type="match status" value="1"/>
</dbReference>
<dbReference type="SMART" id="SM00052">
    <property type="entry name" value="EAL"/>
    <property type="match status" value="1"/>
</dbReference>
<dbReference type="CDD" id="cd01948">
    <property type="entry name" value="EAL"/>
    <property type="match status" value="1"/>
</dbReference>
<dbReference type="EMBL" id="VMNK01000015">
    <property type="protein sequence ID" value="TVO53177.1"/>
    <property type="molecule type" value="Genomic_DNA"/>
</dbReference>
<dbReference type="CDD" id="cd01949">
    <property type="entry name" value="GGDEF"/>
    <property type="match status" value="1"/>
</dbReference>
<evidence type="ECO:0000259" key="6">
    <source>
        <dbReference type="PROSITE" id="PS50883"/>
    </source>
</evidence>
<dbReference type="InterPro" id="IPR000014">
    <property type="entry name" value="PAS"/>
</dbReference>
<dbReference type="PROSITE" id="PS50885">
    <property type="entry name" value="HAMP"/>
    <property type="match status" value="1"/>
</dbReference>
<dbReference type="InterPro" id="IPR001633">
    <property type="entry name" value="EAL_dom"/>
</dbReference>
<keyword evidence="1" id="KW-0597">Phosphoprotein</keyword>
<feature type="domain" description="PAC" evidence="5">
    <location>
        <begin position="517"/>
        <end position="571"/>
    </location>
</feature>
<dbReference type="Pfam" id="PF13426">
    <property type="entry name" value="PAS_9"/>
    <property type="match status" value="1"/>
</dbReference>
<dbReference type="Gene3D" id="3.40.50.2300">
    <property type="match status" value="1"/>
</dbReference>
<dbReference type="InterPro" id="IPR001789">
    <property type="entry name" value="Sig_transdc_resp-reg_receiver"/>
</dbReference>
<keyword evidence="2" id="KW-0812">Transmembrane</keyword>
<dbReference type="PROSITE" id="PS50883">
    <property type="entry name" value="EAL"/>
    <property type="match status" value="1"/>
</dbReference>
<dbReference type="CDD" id="cd17569">
    <property type="entry name" value="REC_HupR-like"/>
    <property type="match status" value="1"/>
</dbReference>
<dbReference type="FunFam" id="3.20.20.450:FF:000001">
    <property type="entry name" value="Cyclic di-GMP phosphodiesterase yahA"/>
    <property type="match status" value="1"/>
</dbReference>
<dbReference type="CDD" id="cd06225">
    <property type="entry name" value="HAMP"/>
    <property type="match status" value="1"/>
</dbReference>
<accession>A0A557QJY0</accession>
<dbReference type="SMART" id="SM00267">
    <property type="entry name" value="GGDEF"/>
    <property type="match status" value="1"/>
</dbReference>
<evidence type="ECO:0000259" key="5">
    <source>
        <dbReference type="PROSITE" id="PS50113"/>
    </source>
</evidence>
<dbReference type="PANTHER" id="PTHR44757">
    <property type="entry name" value="DIGUANYLATE CYCLASE DGCP"/>
    <property type="match status" value="1"/>
</dbReference>
<evidence type="ECO:0000259" key="8">
    <source>
        <dbReference type="PROSITE" id="PS50887"/>
    </source>
</evidence>
<sequence>MFGRVRQHQCLFVGGSRDVFIVQVSVVLAGAGGASSASATLMTLRRSFYVMACLVALLSVGAGYWQLDDSRAKLQAVEWIHDANRLTDMAQKASASLAMERGITAAILANPADAKASMLAEMRRTRAEVDVFHVQLSAVADTLAHRDIAHPLFSKLREMRQSRSGMESLRADVDALVNGEDRGLDAERWIDLVTERIGGLQDLAAISMQPLRDNRYTLASALVIKDVLFTLSEYAGRERAAIGVAIARNTRLSAYTWRVLEDQRVVADRARHRAEVILSHLPVTPDLVPARVAFEVNYLGRYEALREQILASSLAGEPYPVDAEQWYREASSGVDSILGLSSALSAQFDSDIAELRRHAVTTRGLLVVLFLAMALLFGLAVQGVRHRVLRPLRTLESAAATIAGGDLSQALPAQRQDEFGRLGQAFERMRQTLQDDRLQRERDTEALRKLNALIEQSASAMIITDANGVIEYANTPFTAITGYTQDETLGRKAGFWRSGRTPAALYRQMWDAVLQGRVWEGEMINQRKNSELYWASTILSPVRDATGRITHFISIQSDISERRRIEERLNFLSAYDELTGLPNRSLLAERFAEAERKGTMIGFVTIGIGRFKRINDSLGRDVGDQLLKVIAQRLGDCVDVDDTVSRHGGTEFVVMSPDLVLRDALHDKVTRIIETLNLPVVIQGERLQPIINAGISLMPNDGAHLDVLLRKATIALHHAERHGLGACLCTDALDQDAQERQALEGALRDSLESSGLELHYQPKVDLLTGRIVGVEALARWTHPLTREPVSPARFIPIAEESGLIQHLGAWALRQACRQNKAWLDAGLPPIVVAVNLSANQLRQPNLVEIVAEILRDTGLPPSQLELELTESALMENPAQANEVLYRLKALGLRLSIDDFGTGYSSLAYLSQFPVDQLKIDRSFIKQIVTDAASEAISTSVIALAHRMGLRVIAEGVETEEQLAFLSRHDCDEIQGYYYSPPIPPSAFAVLLASGKELAQSVAPELERTLLIVDDEPAVLAMMTIALDGQGYRVLTAKSAREALALLACNEVQVIMTDQRMPEMDGAELLKRVGVRYPHTLRIVLSGYGDIEHLHKAVSRGEIYKFFTKPWDEESLRKQVLDAFRHQAERVASRHGANAPVTWRRCDPVTPASSRHFTLVQNPKARER</sequence>
<dbReference type="NCBIfam" id="TIGR00229">
    <property type="entry name" value="sensory_box"/>
    <property type="match status" value="1"/>
</dbReference>
<protein>
    <submittedName>
        <fullName evidence="9">EAL domain-containing protein</fullName>
    </submittedName>
</protein>
<dbReference type="InterPro" id="IPR043128">
    <property type="entry name" value="Rev_trsase/Diguanyl_cyclase"/>
</dbReference>
<dbReference type="Gene3D" id="3.30.70.270">
    <property type="match status" value="1"/>
</dbReference>
<dbReference type="Gene3D" id="3.30.450.20">
    <property type="entry name" value="PAS domain"/>
    <property type="match status" value="1"/>
</dbReference>
<dbReference type="Proteomes" id="UP000319502">
    <property type="component" value="Unassembled WGS sequence"/>
</dbReference>
<dbReference type="SUPFAM" id="SSF141868">
    <property type="entry name" value="EAL domain-like"/>
    <property type="match status" value="1"/>
</dbReference>
<evidence type="ECO:0000259" key="4">
    <source>
        <dbReference type="PROSITE" id="PS50112"/>
    </source>
</evidence>
<dbReference type="InterPro" id="IPR035919">
    <property type="entry name" value="EAL_sf"/>
</dbReference>
<dbReference type="GO" id="GO:0000160">
    <property type="term" value="P:phosphorelay signal transduction system"/>
    <property type="evidence" value="ECO:0007669"/>
    <property type="project" value="InterPro"/>
</dbReference>
<feature type="transmembrane region" description="Helical" evidence="2">
    <location>
        <begin position="48"/>
        <end position="65"/>
    </location>
</feature>
<dbReference type="GO" id="GO:0016020">
    <property type="term" value="C:membrane"/>
    <property type="evidence" value="ECO:0007669"/>
    <property type="project" value="InterPro"/>
</dbReference>
<dbReference type="NCBIfam" id="TIGR00254">
    <property type="entry name" value="GGDEF"/>
    <property type="match status" value="1"/>
</dbReference>
<dbReference type="PROSITE" id="PS50110">
    <property type="entry name" value="RESPONSE_REGULATORY"/>
    <property type="match status" value="1"/>
</dbReference>
<feature type="transmembrane region" description="Helical" evidence="2">
    <location>
        <begin position="365"/>
        <end position="384"/>
    </location>
</feature>
<reference evidence="9 10" key="1">
    <citation type="submission" date="2019-07" db="EMBL/GenBank/DDBJ databases">
        <title>The pathways for chlorine oxyanion respiration interact through the shared metabolite chlorate.</title>
        <authorList>
            <person name="Barnum T.P."/>
            <person name="Cheng Y."/>
            <person name="Hill K.A."/>
            <person name="Lucas L.N."/>
            <person name="Carlson H.K."/>
            <person name="Coates J.D."/>
        </authorList>
    </citation>
    <scope>NUCLEOTIDE SEQUENCE [LARGE SCALE GENOMIC DNA]</scope>
    <source>
        <strain evidence="9 10">SFB-3</strain>
    </source>
</reference>
<dbReference type="SUPFAM" id="SSF52172">
    <property type="entry name" value="CheY-like"/>
    <property type="match status" value="1"/>
</dbReference>
<dbReference type="InterPro" id="IPR000160">
    <property type="entry name" value="GGDEF_dom"/>
</dbReference>
<feature type="domain" description="Response regulatory" evidence="3">
    <location>
        <begin position="1008"/>
        <end position="1123"/>
    </location>
</feature>
<feature type="modified residue" description="4-aspartylphosphate" evidence="1">
    <location>
        <position position="1057"/>
    </location>
</feature>
<feature type="domain" description="HAMP" evidence="7">
    <location>
        <begin position="386"/>
        <end position="438"/>
    </location>
</feature>
<evidence type="ECO:0000259" key="3">
    <source>
        <dbReference type="PROSITE" id="PS50110"/>
    </source>
</evidence>
<dbReference type="PROSITE" id="PS50887">
    <property type="entry name" value="GGDEF"/>
    <property type="match status" value="1"/>
</dbReference>
<name>A0A557QJY0_9RHOO</name>
<evidence type="ECO:0000259" key="7">
    <source>
        <dbReference type="PROSITE" id="PS50885"/>
    </source>
</evidence>
<comment type="caution">
    <text evidence="9">The sequence shown here is derived from an EMBL/GenBank/DDBJ whole genome shotgun (WGS) entry which is preliminary data.</text>
</comment>
<feature type="domain" description="PAS" evidence="4">
    <location>
        <begin position="446"/>
        <end position="491"/>
    </location>
</feature>
<evidence type="ECO:0000313" key="9">
    <source>
        <dbReference type="EMBL" id="TVO53177.1"/>
    </source>
</evidence>
<dbReference type="Gene3D" id="3.20.20.450">
    <property type="entry name" value="EAL domain"/>
    <property type="match status" value="1"/>
</dbReference>
<dbReference type="InterPro" id="IPR003660">
    <property type="entry name" value="HAMP_dom"/>
</dbReference>
<dbReference type="InterPro" id="IPR035965">
    <property type="entry name" value="PAS-like_dom_sf"/>
</dbReference>
<dbReference type="SMART" id="SM00304">
    <property type="entry name" value="HAMP"/>
    <property type="match status" value="1"/>
</dbReference>
<dbReference type="InterPro" id="IPR000700">
    <property type="entry name" value="PAS-assoc_C"/>
</dbReference>
<dbReference type="Pfam" id="PF00072">
    <property type="entry name" value="Response_reg"/>
    <property type="match status" value="1"/>
</dbReference>